<proteinExistence type="predicted"/>
<gene>
    <name evidence="1" type="primary">AVEN_261781_1</name>
    <name evidence="1" type="ORF">TNCV_3651761</name>
</gene>
<dbReference type="EMBL" id="BMAU01021259">
    <property type="protein sequence ID" value="GFY06389.1"/>
    <property type="molecule type" value="Genomic_DNA"/>
</dbReference>
<protein>
    <submittedName>
        <fullName evidence="1">Uncharacterized protein</fullName>
    </submittedName>
</protein>
<dbReference type="Proteomes" id="UP000887159">
    <property type="component" value="Unassembled WGS sequence"/>
</dbReference>
<accession>A0A8X6S411</accession>
<dbReference type="AlphaFoldDB" id="A0A8X6S411"/>
<comment type="caution">
    <text evidence="1">The sequence shown here is derived from an EMBL/GenBank/DDBJ whole genome shotgun (WGS) entry which is preliminary data.</text>
</comment>
<reference evidence="1" key="1">
    <citation type="submission" date="2020-08" db="EMBL/GenBank/DDBJ databases">
        <title>Multicomponent nature underlies the extraordinary mechanical properties of spider dragline silk.</title>
        <authorList>
            <person name="Kono N."/>
            <person name="Nakamura H."/>
            <person name="Mori M."/>
            <person name="Yoshida Y."/>
            <person name="Ohtoshi R."/>
            <person name="Malay A.D."/>
            <person name="Moran D.A.P."/>
            <person name="Tomita M."/>
            <person name="Numata K."/>
            <person name="Arakawa K."/>
        </authorList>
    </citation>
    <scope>NUCLEOTIDE SEQUENCE</scope>
</reference>
<name>A0A8X6S411_TRICX</name>
<evidence type="ECO:0000313" key="2">
    <source>
        <dbReference type="Proteomes" id="UP000887159"/>
    </source>
</evidence>
<organism evidence="1 2">
    <name type="scientific">Trichonephila clavipes</name>
    <name type="common">Golden silk orbweaver</name>
    <name type="synonym">Nephila clavipes</name>
    <dbReference type="NCBI Taxonomy" id="2585209"/>
    <lineage>
        <taxon>Eukaryota</taxon>
        <taxon>Metazoa</taxon>
        <taxon>Ecdysozoa</taxon>
        <taxon>Arthropoda</taxon>
        <taxon>Chelicerata</taxon>
        <taxon>Arachnida</taxon>
        <taxon>Araneae</taxon>
        <taxon>Araneomorphae</taxon>
        <taxon>Entelegynae</taxon>
        <taxon>Araneoidea</taxon>
        <taxon>Nephilidae</taxon>
        <taxon>Trichonephila</taxon>
    </lineage>
</organism>
<evidence type="ECO:0000313" key="1">
    <source>
        <dbReference type="EMBL" id="GFY06389.1"/>
    </source>
</evidence>
<sequence length="352" mass="42135">MHEYEFRYVVQDTSPFHLEDIFPECTKKVQHVWYVKPHFRYKNKRLEKKHIVSTEAVFYDGLWFKWVHSIETPHISWSSSTHKNFLNAAGNFQCPFRNETRQVWTLDNQAQVYTFAHPDGTYRLVFEWEYGVFSKPIQKLDTEQLLEDLGKHWKVYEYFRSFSPPPYHINETLSRKPVTCVANFQGLEGVVAHKLDGTFGLVYSFPNYIKVKWEGEGYETQKYCHRIEDLPMIRHETDGYIIHNTKTDKIVKVKHTHSLDVVYMDVFFFFWLPGKEKPGLYRRFKTLEKGLQNGHVYEVSVRNGNVLRKRNDRFIGNTWKQIENILEKQSWQGPTIHEVVKVMKNKKKRKCR</sequence>
<keyword evidence="2" id="KW-1185">Reference proteome</keyword>